<reference evidence="1" key="1">
    <citation type="submission" date="2021-07" db="EMBL/GenBank/DDBJ databases">
        <authorList>
            <person name="Durling M."/>
        </authorList>
    </citation>
    <scope>NUCLEOTIDE SEQUENCE</scope>
</reference>
<proteinExistence type="predicted"/>
<organism evidence="1 2">
    <name type="scientific">Hymenoscyphus albidus</name>
    <dbReference type="NCBI Taxonomy" id="595503"/>
    <lineage>
        <taxon>Eukaryota</taxon>
        <taxon>Fungi</taxon>
        <taxon>Dikarya</taxon>
        <taxon>Ascomycota</taxon>
        <taxon>Pezizomycotina</taxon>
        <taxon>Leotiomycetes</taxon>
        <taxon>Helotiales</taxon>
        <taxon>Helotiaceae</taxon>
        <taxon>Hymenoscyphus</taxon>
    </lineage>
</organism>
<dbReference type="Proteomes" id="UP000701801">
    <property type="component" value="Unassembled WGS sequence"/>
</dbReference>
<accession>A0A9N9LYI3</accession>
<keyword evidence="2" id="KW-1185">Reference proteome</keyword>
<protein>
    <submittedName>
        <fullName evidence="1">Uncharacterized protein</fullName>
    </submittedName>
</protein>
<gene>
    <name evidence="1" type="ORF">HYALB_00014040</name>
</gene>
<name>A0A9N9LYI3_9HELO</name>
<comment type="caution">
    <text evidence="1">The sequence shown here is derived from an EMBL/GenBank/DDBJ whole genome shotgun (WGS) entry which is preliminary data.</text>
</comment>
<evidence type="ECO:0000313" key="1">
    <source>
        <dbReference type="EMBL" id="CAG8982077.1"/>
    </source>
</evidence>
<sequence>MAGPGLKESCNTAWGLSELKMDLLRRREVKCLEKRKGKRTVFLENVSHSCTTGKELENTFGTGTSQRAGEECAGRARRTGPRMCNKALFLLEHNFRLLKEATYRDEHDRVKHFVLT</sequence>
<dbReference type="EMBL" id="CAJVRM010000563">
    <property type="protein sequence ID" value="CAG8982077.1"/>
    <property type="molecule type" value="Genomic_DNA"/>
</dbReference>
<evidence type="ECO:0000313" key="2">
    <source>
        <dbReference type="Proteomes" id="UP000701801"/>
    </source>
</evidence>
<dbReference type="AlphaFoldDB" id="A0A9N9LYI3"/>